<dbReference type="GO" id="GO:0004930">
    <property type="term" value="F:G protein-coupled receptor activity"/>
    <property type="evidence" value="ECO:0007669"/>
    <property type="project" value="UniProtKB-KW"/>
</dbReference>
<comment type="subcellular location">
    <subcellularLocation>
        <location evidence="1">Cell membrane</location>
        <topology evidence="1">Multi-pass membrane protein</topology>
    </subcellularLocation>
</comment>
<evidence type="ECO:0000313" key="15">
    <source>
        <dbReference type="EMBL" id="KAG8560302.1"/>
    </source>
</evidence>
<dbReference type="InterPro" id="IPR017452">
    <property type="entry name" value="GPCR_Rhodpsn_7TM"/>
</dbReference>
<keyword evidence="5" id="KW-0552">Olfaction</keyword>
<dbReference type="GO" id="GO:0004984">
    <property type="term" value="F:olfactory receptor activity"/>
    <property type="evidence" value="ECO:0007669"/>
    <property type="project" value="InterPro"/>
</dbReference>
<evidence type="ECO:0000256" key="4">
    <source>
        <dbReference type="ARBA" id="ARBA00022692"/>
    </source>
</evidence>
<dbReference type="PRINTS" id="PR00237">
    <property type="entry name" value="GPCRRHODOPSN"/>
</dbReference>
<feature type="transmembrane region" description="Helical" evidence="13">
    <location>
        <begin position="98"/>
        <end position="120"/>
    </location>
</feature>
<sequence>MEGSNGTFVTEFFLMAFHVFPRFTILLFVVCLVIYITCITGNMIIFLLIQFDVTLHSPMYYFISVFAILEILFVSIIVPKLLDILIAGGNRISFAACFLQLYCAAATGIVECYLLTVMVFDRHLAITNPLRYLVLMSQWRAQLAIFPWVVGLVSAIIPTIFTVTLQFCGPNQIDHFFCDLAPLQNLACSDSYISNLVTSITATFAVLLPFIAIIGFYINIIITVSKIKSAEGKYKAFSTCSSHLIVAGLFFSTGIIVYVGPNGSDYDKFFALIYKVFIPLLNPFIYTLRNTDVKMAFFRTFMGFKVKNIKA</sequence>
<evidence type="ECO:0000256" key="8">
    <source>
        <dbReference type="ARBA" id="ARBA00023136"/>
    </source>
</evidence>
<dbReference type="Gene3D" id="1.20.1070.10">
    <property type="entry name" value="Rhodopsin 7-helix transmembrane proteins"/>
    <property type="match status" value="1"/>
</dbReference>
<evidence type="ECO:0000256" key="6">
    <source>
        <dbReference type="ARBA" id="ARBA00022989"/>
    </source>
</evidence>
<keyword evidence="6 13" id="KW-1133">Transmembrane helix</keyword>
<evidence type="ECO:0000313" key="16">
    <source>
        <dbReference type="Proteomes" id="UP000824782"/>
    </source>
</evidence>
<dbReference type="EMBL" id="WNYA01000007">
    <property type="protein sequence ID" value="KAG8560302.1"/>
    <property type="molecule type" value="Genomic_DNA"/>
</dbReference>
<evidence type="ECO:0000256" key="11">
    <source>
        <dbReference type="ARBA" id="ARBA00023180"/>
    </source>
</evidence>
<keyword evidence="8 13" id="KW-0472">Membrane</keyword>
<protein>
    <recommendedName>
        <fullName evidence="14">G-protein coupled receptors family 1 profile domain-containing protein</fullName>
    </recommendedName>
</protein>
<evidence type="ECO:0000256" key="3">
    <source>
        <dbReference type="ARBA" id="ARBA00022606"/>
    </source>
</evidence>
<dbReference type="Proteomes" id="UP000824782">
    <property type="component" value="Unassembled WGS sequence"/>
</dbReference>
<evidence type="ECO:0000256" key="9">
    <source>
        <dbReference type="ARBA" id="ARBA00023157"/>
    </source>
</evidence>
<dbReference type="PROSITE" id="PS50262">
    <property type="entry name" value="G_PROTEIN_RECEP_F1_2"/>
    <property type="match status" value="1"/>
</dbReference>
<dbReference type="FunFam" id="1.20.1070.10:FF:000010">
    <property type="entry name" value="Olfactory receptor"/>
    <property type="match status" value="1"/>
</dbReference>
<gene>
    <name evidence="15" type="ORF">GDO81_014902</name>
</gene>
<keyword evidence="10" id="KW-0675">Receptor</keyword>
<feature type="transmembrane region" description="Helical" evidence="13">
    <location>
        <begin position="236"/>
        <end position="257"/>
    </location>
</feature>
<keyword evidence="2" id="KW-1003">Cell membrane</keyword>
<feature type="domain" description="G-protein coupled receptors family 1 profile" evidence="14">
    <location>
        <begin position="41"/>
        <end position="286"/>
    </location>
</feature>
<organism evidence="15 16">
    <name type="scientific">Engystomops pustulosus</name>
    <name type="common">Tungara frog</name>
    <name type="synonym">Physalaemus pustulosus</name>
    <dbReference type="NCBI Taxonomy" id="76066"/>
    <lineage>
        <taxon>Eukaryota</taxon>
        <taxon>Metazoa</taxon>
        <taxon>Chordata</taxon>
        <taxon>Craniata</taxon>
        <taxon>Vertebrata</taxon>
        <taxon>Euteleostomi</taxon>
        <taxon>Amphibia</taxon>
        <taxon>Batrachia</taxon>
        <taxon>Anura</taxon>
        <taxon>Neobatrachia</taxon>
        <taxon>Hyloidea</taxon>
        <taxon>Leptodactylidae</taxon>
        <taxon>Leiuperinae</taxon>
        <taxon>Engystomops</taxon>
    </lineage>
</organism>
<keyword evidence="3" id="KW-0716">Sensory transduction</keyword>
<dbReference type="CDD" id="cd13954">
    <property type="entry name" value="7tmA_OR"/>
    <property type="match status" value="1"/>
</dbReference>
<keyword evidence="12" id="KW-0807">Transducer</keyword>
<feature type="transmembrane region" description="Helical" evidence="13">
    <location>
        <begin position="269"/>
        <end position="288"/>
    </location>
</feature>
<keyword evidence="11" id="KW-0325">Glycoprotein</keyword>
<evidence type="ECO:0000256" key="5">
    <source>
        <dbReference type="ARBA" id="ARBA00022725"/>
    </source>
</evidence>
<evidence type="ECO:0000256" key="12">
    <source>
        <dbReference type="ARBA" id="ARBA00023224"/>
    </source>
</evidence>
<feature type="transmembrane region" description="Helical" evidence="13">
    <location>
        <begin position="60"/>
        <end position="78"/>
    </location>
</feature>
<keyword evidence="7" id="KW-0297">G-protein coupled receptor</keyword>
<dbReference type="PANTHER" id="PTHR24242:SF403">
    <property type="entry name" value="OLFACTORY RECEPTOR 5V1-LIKE"/>
    <property type="match status" value="1"/>
</dbReference>
<keyword evidence="16" id="KW-1185">Reference proteome</keyword>
<keyword evidence="9" id="KW-1015">Disulfide bond</keyword>
<feature type="transmembrane region" description="Helical" evidence="13">
    <location>
        <begin position="141"/>
        <end position="161"/>
    </location>
</feature>
<evidence type="ECO:0000256" key="1">
    <source>
        <dbReference type="ARBA" id="ARBA00004651"/>
    </source>
</evidence>
<dbReference type="SUPFAM" id="SSF81321">
    <property type="entry name" value="Family A G protein-coupled receptor-like"/>
    <property type="match status" value="1"/>
</dbReference>
<evidence type="ECO:0000259" key="14">
    <source>
        <dbReference type="PROSITE" id="PS50262"/>
    </source>
</evidence>
<evidence type="ECO:0000256" key="2">
    <source>
        <dbReference type="ARBA" id="ARBA00022475"/>
    </source>
</evidence>
<dbReference type="InterPro" id="IPR000276">
    <property type="entry name" value="GPCR_Rhodpsn"/>
</dbReference>
<dbReference type="AlphaFoldDB" id="A0AAV7AGF3"/>
<comment type="caution">
    <text evidence="15">The sequence shown here is derived from an EMBL/GenBank/DDBJ whole genome shotgun (WGS) entry which is preliminary data.</text>
</comment>
<feature type="transmembrane region" description="Helical" evidence="13">
    <location>
        <begin position="23"/>
        <end position="48"/>
    </location>
</feature>
<dbReference type="PRINTS" id="PR00245">
    <property type="entry name" value="OLFACTORYR"/>
</dbReference>
<evidence type="ECO:0000256" key="10">
    <source>
        <dbReference type="ARBA" id="ARBA00023170"/>
    </source>
</evidence>
<dbReference type="GO" id="GO:0005886">
    <property type="term" value="C:plasma membrane"/>
    <property type="evidence" value="ECO:0007669"/>
    <property type="project" value="UniProtKB-SubCell"/>
</dbReference>
<dbReference type="PANTHER" id="PTHR24242">
    <property type="entry name" value="G-PROTEIN COUPLED RECEPTOR"/>
    <property type="match status" value="1"/>
</dbReference>
<proteinExistence type="predicted"/>
<accession>A0AAV7AGF3</accession>
<keyword evidence="4 13" id="KW-0812">Transmembrane</keyword>
<evidence type="ECO:0000256" key="7">
    <source>
        <dbReference type="ARBA" id="ARBA00023040"/>
    </source>
</evidence>
<feature type="transmembrane region" description="Helical" evidence="13">
    <location>
        <begin position="200"/>
        <end position="224"/>
    </location>
</feature>
<name>A0AAV7AGF3_ENGPU</name>
<evidence type="ECO:0000256" key="13">
    <source>
        <dbReference type="SAM" id="Phobius"/>
    </source>
</evidence>
<dbReference type="InterPro" id="IPR050939">
    <property type="entry name" value="Olfactory_GPCR1"/>
</dbReference>
<reference evidence="15" key="1">
    <citation type="thesis" date="2020" institute="ProQuest LLC" country="789 East Eisenhower Parkway, Ann Arbor, MI, USA">
        <title>Comparative Genomics and Chromosome Evolution.</title>
        <authorList>
            <person name="Mudd A.B."/>
        </authorList>
    </citation>
    <scope>NUCLEOTIDE SEQUENCE</scope>
    <source>
        <strain evidence="15">237g6f4</strain>
        <tissue evidence="15">Blood</tissue>
    </source>
</reference>
<dbReference type="Pfam" id="PF13853">
    <property type="entry name" value="7tm_4"/>
    <property type="match status" value="1"/>
</dbReference>
<dbReference type="InterPro" id="IPR000725">
    <property type="entry name" value="Olfact_rcpt"/>
</dbReference>